<evidence type="ECO:0000313" key="1">
    <source>
        <dbReference type="EMBL" id="KAK4293960.1"/>
    </source>
</evidence>
<accession>A0AAE1TSS0</accession>
<keyword evidence="2" id="KW-1185">Reference proteome</keyword>
<dbReference type="Proteomes" id="UP001292094">
    <property type="component" value="Unassembled WGS sequence"/>
</dbReference>
<sequence length="111" mass="11408">MFTVGGHPDAASGSETSEVNVQLKGRGGCVVTVDEGEALRNCLVNGGEFLSPTGLHQDPKEIKKGTHSILGKTLGKTVVVTECGKNLLKDHNIIGKDSDGGGGVGDHEGKN</sequence>
<evidence type="ECO:0000313" key="2">
    <source>
        <dbReference type="Proteomes" id="UP001292094"/>
    </source>
</evidence>
<dbReference type="EMBL" id="JAWZYT010004402">
    <property type="protein sequence ID" value="KAK4293960.1"/>
    <property type="molecule type" value="Genomic_DNA"/>
</dbReference>
<comment type="caution">
    <text evidence="1">The sequence shown here is derived from an EMBL/GenBank/DDBJ whole genome shotgun (WGS) entry which is preliminary data.</text>
</comment>
<reference evidence="1" key="1">
    <citation type="submission" date="2023-11" db="EMBL/GenBank/DDBJ databases">
        <title>Genome assemblies of two species of porcelain crab, Petrolisthes cinctipes and Petrolisthes manimaculis (Anomura: Porcellanidae).</title>
        <authorList>
            <person name="Angst P."/>
        </authorList>
    </citation>
    <scope>NUCLEOTIDE SEQUENCE</scope>
    <source>
        <strain evidence="1">PB745_02</strain>
        <tissue evidence="1">Gill</tissue>
    </source>
</reference>
<proteinExistence type="predicted"/>
<protein>
    <submittedName>
        <fullName evidence="1">Uncharacterized protein</fullName>
    </submittedName>
</protein>
<organism evidence="1 2">
    <name type="scientific">Petrolisthes manimaculis</name>
    <dbReference type="NCBI Taxonomy" id="1843537"/>
    <lineage>
        <taxon>Eukaryota</taxon>
        <taxon>Metazoa</taxon>
        <taxon>Ecdysozoa</taxon>
        <taxon>Arthropoda</taxon>
        <taxon>Crustacea</taxon>
        <taxon>Multicrustacea</taxon>
        <taxon>Malacostraca</taxon>
        <taxon>Eumalacostraca</taxon>
        <taxon>Eucarida</taxon>
        <taxon>Decapoda</taxon>
        <taxon>Pleocyemata</taxon>
        <taxon>Anomura</taxon>
        <taxon>Galatheoidea</taxon>
        <taxon>Porcellanidae</taxon>
        <taxon>Petrolisthes</taxon>
    </lineage>
</organism>
<gene>
    <name evidence="1" type="ORF">Pmani_033378</name>
</gene>
<name>A0AAE1TSS0_9EUCA</name>
<dbReference type="AlphaFoldDB" id="A0AAE1TSS0"/>